<dbReference type="PANTHER" id="PTHR14911:SF13">
    <property type="entry name" value="TRNA (GUANINE(6)-N2)-METHYLTRANSFERASE THUMP3"/>
    <property type="match status" value="1"/>
</dbReference>
<reference evidence="2 3" key="2">
    <citation type="submission" date="2018-11" db="EMBL/GenBank/DDBJ databases">
        <authorList>
            <consortium name="Pathogen Informatics"/>
        </authorList>
    </citation>
    <scope>NUCLEOTIDE SEQUENCE [LARGE SCALE GENOMIC DNA]</scope>
</reference>
<dbReference type="CDD" id="cd02440">
    <property type="entry name" value="AdoMet_MTases"/>
    <property type="match status" value="1"/>
</dbReference>
<dbReference type="AlphaFoldDB" id="A0A0N4YPM3"/>
<dbReference type="Proteomes" id="UP000271162">
    <property type="component" value="Unassembled WGS sequence"/>
</dbReference>
<feature type="domain" description="Ribosomal RNA large subunit methyltransferase K/L-like methyltransferase" evidence="1">
    <location>
        <begin position="6"/>
        <end position="82"/>
    </location>
</feature>
<evidence type="ECO:0000313" key="4">
    <source>
        <dbReference type="WBParaSite" id="NBR_0001919401-mRNA-1"/>
    </source>
</evidence>
<dbReference type="InterPro" id="IPR000241">
    <property type="entry name" value="RlmKL-like_Mtase"/>
</dbReference>
<dbReference type="PANTHER" id="PTHR14911">
    <property type="entry name" value="THUMP DOMAIN-CONTAINING"/>
    <property type="match status" value="1"/>
</dbReference>
<proteinExistence type="predicted"/>
<keyword evidence="3" id="KW-1185">Reference proteome</keyword>
<reference evidence="4" key="1">
    <citation type="submission" date="2017-02" db="UniProtKB">
        <authorList>
            <consortium name="WormBaseParasite"/>
        </authorList>
    </citation>
    <scope>IDENTIFICATION</scope>
</reference>
<evidence type="ECO:0000313" key="2">
    <source>
        <dbReference type="EMBL" id="VDL82924.1"/>
    </source>
</evidence>
<dbReference type="Pfam" id="PF01170">
    <property type="entry name" value="UPF0020"/>
    <property type="match status" value="1"/>
</dbReference>
<dbReference type="GO" id="GO:0016423">
    <property type="term" value="F:tRNA (guanine) methyltransferase activity"/>
    <property type="evidence" value="ECO:0007669"/>
    <property type="project" value="TreeGrafter"/>
</dbReference>
<dbReference type="STRING" id="27835.A0A0N4YPM3"/>
<dbReference type="EMBL" id="UYSL01023966">
    <property type="protein sequence ID" value="VDL82924.1"/>
    <property type="molecule type" value="Genomic_DNA"/>
</dbReference>
<dbReference type="Gene3D" id="3.40.50.150">
    <property type="entry name" value="Vaccinia Virus protein VP39"/>
    <property type="match status" value="1"/>
</dbReference>
<organism evidence="4">
    <name type="scientific">Nippostrongylus brasiliensis</name>
    <name type="common">Rat hookworm</name>
    <dbReference type="NCBI Taxonomy" id="27835"/>
    <lineage>
        <taxon>Eukaryota</taxon>
        <taxon>Metazoa</taxon>
        <taxon>Ecdysozoa</taxon>
        <taxon>Nematoda</taxon>
        <taxon>Chromadorea</taxon>
        <taxon>Rhabditida</taxon>
        <taxon>Rhabditina</taxon>
        <taxon>Rhabditomorpha</taxon>
        <taxon>Strongyloidea</taxon>
        <taxon>Heligmosomidae</taxon>
        <taxon>Nippostrongylus</taxon>
    </lineage>
</organism>
<dbReference type="WBParaSite" id="NBR_0001919401-mRNA-1">
    <property type="protein sequence ID" value="NBR_0001919401-mRNA-1"/>
    <property type="gene ID" value="NBR_0001919401"/>
</dbReference>
<sequence length="127" mass="13926">ELSKSGSVVQFLACDATNLPLGDNSVSAIVADLPFGKKIGSVGDNRVLYPRLLQEWERVAKPEGRLVIMTHDKRSWASVITSPVLDDMCVPINGRRKPSRTAVVRRFSAFAKDSGSLRHEVEAIPPK</sequence>
<accession>A0A0N4YPM3</accession>
<evidence type="ECO:0000313" key="3">
    <source>
        <dbReference type="Proteomes" id="UP000271162"/>
    </source>
</evidence>
<dbReference type="InterPro" id="IPR029063">
    <property type="entry name" value="SAM-dependent_MTases_sf"/>
</dbReference>
<dbReference type="SUPFAM" id="SSF53335">
    <property type="entry name" value="S-adenosyl-L-methionine-dependent methyltransferases"/>
    <property type="match status" value="1"/>
</dbReference>
<name>A0A0N4YPM3_NIPBR</name>
<dbReference type="GO" id="GO:0030488">
    <property type="term" value="P:tRNA methylation"/>
    <property type="evidence" value="ECO:0007669"/>
    <property type="project" value="TreeGrafter"/>
</dbReference>
<protein>
    <submittedName>
        <fullName evidence="4">UPF0020 domain-containing protein</fullName>
    </submittedName>
</protein>
<evidence type="ECO:0000259" key="1">
    <source>
        <dbReference type="Pfam" id="PF01170"/>
    </source>
</evidence>
<dbReference type="GO" id="GO:0043527">
    <property type="term" value="C:tRNA methyltransferase complex"/>
    <property type="evidence" value="ECO:0007669"/>
    <property type="project" value="UniProtKB-ARBA"/>
</dbReference>
<gene>
    <name evidence="2" type="ORF">NBR_LOCUS19195</name>
</gene>